<dbReference type="Pfam" id="PF01512">
    <property type="entry name" value="Complex1_51K"/>
    <property type="match status" value="1"/>
</dbReference>
<accession>A0ABW2N690</accession>
<evidence type="ECO:0000256" key="3">
    <source>
        <dbReference type="ARBA" id="ARBA00007523"/>
    </source>
</evidence>
<keyword evidence="7" id="KW-0479">Metal-binding</keyword>
<dbReference type="Gene3D" id="3.40.50.11540">
    <property type="entry name" value="NADH-ubiquinone oxidoreductase 51kDa subunit"/>
    <property type="match status" value="1"/>
</dbReference>
<keyword evidence="8" id="KW-0408">Iron</keyword>
<dbReference type="PANTHER" id="PTHR11780">
    <property type="entry name" value="NADH-UBIQUINONE OXIDOREDUCTASE FLAVOPROTEIN 1 NDUFV1"/>
    <property type="match status" value="1"/>
</dbReference>
<keyword evidence="4" id="KW-0004">4Fe-4S</keyword>
<keyword evidence="5" id="KW-0285">Flavoprotein</keyword>
<evidence type="ECO:0000313" key="13">
    <source>
        <dbReference type="Proteomes" id="UP001596524"/>
    </source>
</evidence>
<evidence type="ECO:0000256" key="5">
    <source>
        <dbReference type="ARBA" id="ARBA00022630"/>
    </source>
</evidence>
<gene>
    <name evidence="12" type="ORF">ACFQO6_09190</name>
</gene>
<dbReference type="Gene3D" id="3.10.20.600">
    <property type="match status" value="1"/>
</dbReference>
<keyword evidence="13" id="KW-1185">Reference proteome</keyword>
<proteinExistence type="inferred from homology"/>
<sequence length="413" mass="42521">MRPPVPFPDQIRVHPGPALLSGIERGPSLAAHRSQHGAVPRLDSAALTDVVSSVGLRGRGGAAFPFGIKLGAVLDRAGRTRRPVVVVNASEGEPASSKDSALALTRPHLVIDGAVASAVALRAQEVHIVLPGDRPPAAAALRRAIAERDDPVELIEHTAARRFVAGQSKAVSELISGRPNLPVTSWQPEATSGVGGRPTLLSNAETWAHVGLLVHHGTAAYRRFGTSAEPGTALLSVTTPGAVPSVHEVEYATRMRDVLPTTLAGAPVLIGGFHGSWATWDTVASLRVSVPGMRSLGVALGAGVVHAPGHGTCPLALTVRITDYLASQSAGRCGPCLNGLPALALALHLVLDGSGGRDRVEELATLVVRRGACAHPDGTVRLVRSLFTALPGEVSAHATGGCVATGPMERLAS</sequence>
<comment type="cofactor">
    <cofactor evidence="1">
        <name>FMN</name>
        <dbReference type="ChEBI" id="CHEBI:58210"/>
    </cofactor>
</comment>
<comment type="caution">
    <text evidence="12">The sequence shown here is derived from an EMBL/GenBank/DDBJ whole genome shotgun (WGS) entry which is preliminary data.</text>
</comment>
<dbReference type="InterPro" id="IPR050837">
    <property type="entry name" value="ComplexI_51kDa_subunit"/>
</dbReference>
<feature type="domain" description="NADH-ubiquinone oxidoreductase 51kDa subunit FMN-binding" evidence="10">
    <location>
        <begin position="51"/>
        <end position="210"/>
    </location>
</feature>
<feature type="domain" description="NADH-ubiquinone oxidoreductase 51kDa subunit iron-sulphur binding" evidence="11">
    <location>
        <begin position="319"/>
        <end position="397"/>
    </location>
</feature>
<dbReference type="InterPro" id="IPR011538">
    <property type="entry name" value="Nuo51_FMN-bd"/>
</dbReference>
<evidence type="ECO:0000256" key="6">
    <source>
        <dbReference type="ARBA" id="ARBA00022643"/>
    </source>
</evidence>
<dbReference type="EMBL" id="JBHTCH010000012">
    <property type="protein sequence ID" value="MFC7360441.1"/>
    <property type="molecule type" value="Genomic_DNA"/>
</dbReference>
<dbReference type="PANTHER" id="PTHR11780:SF10">
    <property type="entry name" value="NADH DEHYDROGENASE [UBIQUINONE] FLAVOPROTEIN 1, MITOCHONDRIAL"/>
    <property type="match status" value="1"/>
</dbReference>
<evidence type="ECO:0000256" key="4">
    <source>
        <dbReference type="ARBA" id="ARBA00022485"/>
    </source>
</evidence>
<comment type="similarity">
    <text evidence="3">Belongs to the complex I 51 kDa subunit family.</text>
</comment>
<organism evidence="12 13">
    <name type="scientific">Nocardioides astragali</name>
    <dbReference type="NCBI Taxonomy" id="1776736"/>
    <lineage>
        <taxon>Bacteria</taxon>
        <taxon>Bacillati</taxon>
        <taxon>Actinomycetota</taxon>
        <taxon>Actinomycetes</taxon>
        <taxon>Propionibacteriales</taxon>
        <taxon>Nocardioidaceae</taxon>
        <taxon>Nocardioides</taxon>
    </lineage>
</organism>
<dbReference type="SUPFAM" id="SSF142019">
    <property type="entry name" value="Nqo1 FMN-binding domain-like"/>
    <property type="match status" value="1"/>
</dbReference>
<dbReference type="Gene3D" id="1.20.1440.230">
    <property type="entry name" value="NADH-ubiquinone oxidoreductase 51kDa subunit, iron-sulphur binding domain"/>
    <property type="match status" value="1"/>
</dbReference>
<evidence type="ECO:0000313" key="12">
    <source>
        <dbReference type="EMBL" id="MFC7360441.1"/>
    </source>
</evidence>
<name>A0ABW2N690_9ACTN</name>
<dbReference type="SUPFAM" id="SSF140490">
    <property type="entry name" value="Nqo1C-terminal domain-like"/>
    <property type="match status" value="1"/>
</dbReference>
<evidence type="ECO:0000256" key="8">
    <source>
        <dbReference type="ARBA" id="ARBA00023004"/>
    </source>
</evidence>
<evidence type="ECO:0000256" key="7">
    <source>
        <dbReference type="ARBA" id="ARBA00022723"/>
    </source>
</evidence>
<comment type="cofactor">
    <cofactor evidence="2">
        <name>[4Fe-4S] cluster</name>
        <dbReference type="ChEBI" id="CHEBI:49883"/>
    </cofactor>
</comment>
<keyword evidence="6" id="KW-0288">FMN</keyword>
<dbReference type="RefSeq" id="WP_255891707.1">
    <property type="nucleotide sequence ID" value="NZ_JAFMZM010000005.1"/>
</dbReference>
<evidence type="ECO:0000256" key="9">
    <source>
        <dbReference type="ARBA" id="ARBA00023014"/>
    </source>
</evidence>
<dbReference type="InterPro" id="IPR037207">
    <property type="entry name" value="Nuop51_4Fe4S-bd_sf"/>
</dbReference>
<dbReference type="Proteomes" id="UP001596524">
    <property type="component" value="Unassembled WGS sequence"/>
</dbReference>
<evidence type="ECO:0000259" key="11">
    <source>
        <dbReference type="Pfam" id="PF10589"/>
    </source>
</evidence>
<evidence type="ECO:0000256" key="2">
    <source>
        <dbReference type="ARBA" id="ARBA00001966"/>
    </source>
</evidence>
<reference evidence="13" key="1">
    <citation type="journal article" date="2019" name="Int. J. Syst. Evol. Microbiol.">
        <title>The Global Catalogue of Microorganisms (GCM) 10K type strain sequencing project: providing services to taxonomists for standard genome sequencing and annotation.</title>
        <authorList>
            <consortium name="The Broad Institute Genomics Platform"/>
            <consortium name="The Broad Institute Genome Sequencing Center for Infectious Disease"/>
            <person name="Wu L."/>
            <person name="Ma J."/>
        </authorList>
    </citation>
    <scope>NUCLEOTIDE SEQUENCE [LARGE SCALE GENOMIC DNA]</scope>
    <source>
        <strain evidence="13">FCH27</strain>
    </source>
</reference>
<dbReference type="InterPro" id="IPR019575">
    <property type="entry name" value="Nuop51_4Fe4S-bd"/>
</dbReference>
<keyword evidence="9" id="KW-0411">Iron-sulfur</keyword>
<evidence type="ECO:0000256" key="1">
    <source>
        <dbReference type="ARBA" id="ARBA00001917"/>
    </source>
</evidence>
<evidence type="ECO:0000259" key="10">
    <source>
        <dbReference type="Pfam" id="PF01512"/>
    </source>
</evidence>
<protein>
    <submittedName>
        <fullName evidence="12">NADH-ubiquinone oxidoreductase-F iron-sulfur binding region domain-containing protein</fullName>
    </submittedName>
</protein>
<dbReference type="InterPro" id="IPR037225">
    <property type="entry name" value="Nuo51_FMN-bd_sf"/>
</dbReference>
<dbReference type="Pfam" id="PF10589">
    <property type="entry name" value="NADH_4Fe-4S"/>
    <property type="match status" value="1"/>
</dbReference>